<dbReference type="Proteomes" id="UP000036395">
    <property type="component" value="Unassembled WGS sequence"/>
</dbReference>
<evidence type="ECO:0000256" key="5">
    <source>
        <dbReference type="ARBA" id="ARBA00012588"/>
    </source>
</evidence>
<dbReference type="GO" id="GO:0004373">
    <property type="term" value="F:alpha-1,4-glucan glucosyltransferase (UDP-glucose donor) activity"/>
    <property type="evidence" value="ECO:0007669"/>
    <property type="project" value="InterPro"/>
</dbReference>
<feature type="domain" description="Glycosyl transferase family 1" evidence="12">
    <location>
        <begin position="334"/>
        <end position="472"/>
    </location>
</feature>
<evidence type="ECO:0000256" key="10">
    <source>
        <dbReference type="ARBA" id="ARBA00031722"/>
    </source>
</evidence>
<keyword evidence="17" id="KW-1185">Reference proteome</keyword>
<dbReference type="NCBIfam" id="NF001899">
    <property type="entry name" value="PRK00654.1-2"/>
    <property type="match status" value="1"/>
</dbReference>
<dbReference type="InterPro" id="IPR001296">
    <property type="entry name" value="Glyco_trans_1"/>
</dbReference>
<dbReference type="InterPro" id="IPR011835">
    <property type="entry name" value="GS/SS"/>
</dbReference>
<evidence type="ECO:0000313" key="17">
    <source>
        <dbReference type="Proteomes" id="UP000183155"/>
    </source>
</evidence>
<accession>A0A0J6GKS4</accession>
<evidence type="ECO:0000256" key="4">
    <source>
        <dbReference type="ARBA" id="ARBA00010281"/>
    </source>
</evidence>
<dbReference type="OrthoDB" id="9808590at2"/>
<dbReference type="Proteomes" id="UP000183155">
    <property type="component" value="Unassembled WGS sequence"/>
</dbReference>
<comment type="pathway">
    <text evidence="3 11">Glycan biosynthesis; glycogen biosynthesis.</text>
</comment>
<gene>
    <name evidence="11" type="primary">glgA</name>
    <name evidence="15" type="ORF">SAMN04490203_1866</name>
    <name evidence="14" type="ORF">TU78_20090</name>
</gene>
<dbReference type="InterPro" id="IPR013534">
    <property type="entry name" value="Starch_synth_cat_dom"/>
</dbReference>
<dbReference type="UniPathway" id="UPA00164"/>
<evidence type="ECO:0000256" key="9">
    <source>
        <dbReference type="ARBA" id="ARBA00023056"/>
    </source>
</evidence>
<dbReference type="CDD" id="cd03791">
    <property type="entry name" value="GT5_Glycogen_synthase_DULL1-like"/>
    <property type="match status" value="1"/>
</dbReference>
<evidence type="ECO:0000256" key="6">
    <source>
        <dbReference type="ARBA" id="ARBA00019935"/>
    </source>
</evidence>
<dbReference type="EC" id="2.4.1.21" evidence="5 11"/>
<dbReference type="AlphaFoldDB" id="A0A0J6GKS4"/>
<evidence type="ECO:0000256" key="8">
    <source>
        <dbReference type="ARBA" id="ARBA00022679"/>
    </source>
</evidence>
<evidence type="ECO:0000313" key="16">
    <source>
        <dbReference type="Proteomes" id="UP000036395"/>
    </source>
</evidence>
<feature type="domain" description="Starch synthase catalytic" evidence="13">
    <location>
        <begin position="45"/>
        <end position="278"/>
    </location>
</feature>
<reference evidence="14 16" key="1">
    <citation type="submission" date="2015-02" db="EMBL/GenBank/DDBJ databases">
        <title>Pseudomonas helleri sp. nov. and Pseudomonas weihenstephanensis sp. nov., isolated from raw cows milk.</title>
        <authorList>
            <person name="von Neubeck M."/>
            <person name="Huptas C."/>
            <person name="Wenning M."/>
            <person name="Scherer S."/>
        </authorList>
    </citation>
    <scope>NUCLEOTIDE SEQUENCE [LARGE SCALE GENOMIC DNA]</scope>
    <source>
        <strain evidence="14 16">DSM 21104</strain>
    </source>
</reference>
<evidence type="ECO:0000259" key="13">
    <source>
        <dbReference type="Pfam" id="PF08323"/>
    </source>
</evidence>
<evidence type="ECO:0000256" key="11">
    <source>
        <dbReference type="HAMAP-Rule" id="MF_00484"/>
    </source>
</evidence>
<keyword evidence="7 11" id="KW-0328">Glycosyltransferase</keyword>
<comment type="caution">
    <text evidence="14">The sequence shown here is derived from an EMBL/GenBank/DDBJ whole genome shotgun (WGS) entry which is preliminary data.</text>
</comment>
<sequence length="522" mass="56602">MISAAAPTPPESLDSLVNDAITVSGMAPSNKAALPGRSASPHKKKVLFVTSELADLIKTGGLGDVSAALPRAMRHLHDVRVLIPGYTQVMNSDNPIHVIGELGGHAALPACKIGRMDLPDGLVVYVLICPELYEREGTPYGANNGRDWPDNHIRFARLGLAAADIAANLAQIHWQPDLVHAHDWPAGLAPAYMHWRGQRTPTLFTIHNLAYQGVVSLACCPELGIPPHALQQEGMEFYGKLSFLKAGMAYASHITTVSATYAAEITTPTFGCGLDGFLACKTQQGLLSGIPNGIDDSWEASTDPHLIAPFNIGDWQGKALNADYVRTLFELKPCTGPLFAVVSRLVYQKGLDLTEAVADYIVASGGQIVIIGRGEPEEEQAMRELALRFPGQISVRIGFNETDARRIFAGSDFLLMPSRYEPCGLSQMYAQRFGSLPVARNTGGLADTIENGVTGFLFDESTVESYKEALCRAFKVYAFPGLFNAMRCRAMSAPFHWCKAVKPYAELYEQLVVNSRSRAVNP</sequence>
<evidence type="ECO:0000313" key="15">
    <source>
        <dbReference type="EMBL" id="SEC13617.1"/>
    </source>
</evidence>
<evidence type="ECO:0000313" key="14">
    <source>
        <dbReference type="EMBL" id="KMM82953.1"/>
    </source>
</evidence>
<keyword evidence="9 11" id="KW-0320">Glycogen biosynthesis</keyword>
<organism evidence="14 16">
    <name type="scientific">Pseudomonas taetrolens</name>
    <dbReference type="NCBI Taxonomy" id="47884"/>
    <lineage>
        <taxon>Bacteria</taxon>
        <taxon>Pseudomonadati</taxon>
        <taxon>Pseudomonadota</taxon>
        <taxon>Gammaproteobacteria</taxon>
        <taxon>Pseudomonadales</taxon>
        <taxon>Pseudomonadaceae</taxon>
        <taxon>Pseudomonas</taxon>
    </lineage>
</organism>
<protein>
    <recommendedName>
        <fullName evidence="6 11">Glycogen synthase</fullName>
        <ecNumber evidence="5 11">2.4.1.21</ecNumber>
    </recommendedName>
    <alternativeName>
        <fullName evidence="10 11">Starch [bacterial glycogen] synthase</fullName>
    </alternativeName>
</protein>
<evidence type="ECO:0000256" key="3">
    <source>
        <dbReference type="ARBA" id="ARBA00004964"/>
    </source>
</evidence>
<dbReference type="NCBIfam" id="NF001901">
    <property type="entry name" value="PRK00654.1-5"/>
    <property type="match status" value="1"/>
</dbReference>
<dbReference type="PANTHER" id="PTHR45825">
    <property type="entry name" value="GRANULE-BOUND STARCH SYNTHASE 1, CHLOROPLASTIC/AMYLOPLASTIC"/>
    <property type="match status" value="1"/>
</dbReference>
<dbReference type="EMBL" id="JYLA01000009">
    <property type="protein sequence ID" value="KMM82953.1"/>
    <property type="molecule type" value="Genomic_DNA"/>
</dbReference>
<comment type="catalytic activity">
    <reaction evidence="1 11">
        <text>[(1-&gt;4)-alpha-D-glucosyl](n) + ADP-alpha-D-glucose = [(1-&gt;4)-alpha-D-glucosyl](n+1) + ADP + H(+)</text>
        <dbReference type="Rhea" id="RHEA:18189"/>
        <dbReference type="Rhea" id="RHEA-COMP:9584"/>
        <dbReference type="Rhea" id="RHEA-COMP:9587"/>
        <dbReference type="ChEBI" id="CHEBI:15378"/>
        <dbReference type="ChEBI" id="CHEBI:15444"/>
        <dbReference type="ChEBI" id="CHEBI:57498"/>
        <dbReference type="ChEBI" id="CHEBI:456216"/>
        <dbReference type="EC" id="2.4.1.21"/>
    </reaction>
</comment>
<comment type="function">
    <text evidence="2 11">Synthesizes alpha-1,4-glucan chains using ADP-glucose.</text>
</comment>
<evidence type="ECO:0000256" key="2">
    <source>
        <dbReference type="ARBA" id="ARBA00002764"/>
    </source>
</evidence>
<name>A0A0J6GKS4_PSETA</name>
<dbReference type="Pfam" id="PF08323">
    <property type="entry name" value="Glyco_transf_5"/>
    <property type="match status" value="1"/>
</dbReference>
<dbReference type="Pfam" id="PF00534">
    <property type="entry name" value="Glycos_transf_1"/>
    <property type="match status" value="1"/>
</dbReference>
<dbReference type="STRING" id="47884.SAMN04490203_1866"/>
<evidence type="ECO:0000259" key="12">
    <source>
        <dbReference type="Pfam" id="PF00534"/>
    </source>
</evidence>
<evidence type="ECO:0000256" key="7">
    <source>
        <dbReference type="ARBA" id="ARBA00022676"/>
    </source>
</evidence>
<dbReference type="PANTHER" id="PTHR45825:SF8">
    <property type="entry name" value="GLYCOGEN SYNTHASE"/>
    <property type="match status" value="1"/>
</dbReference>
<dbReference type="NCBIfam" id="TIGR02095">
    <property type="entry name" value="glgA"/>
    <property type="match status" value="1"/>
</dbReference>
<feature type="binding site" evidence="11">
    <location>
        <position position="58"/>
    </location>
    <ligand>
        <name>ADP-alpha-D-glucose</name>
        <dbReference type="ChEBI" id="CHEBI:57498"/>
    </ligand>
</feature>
<proteinExistence type="inferred from homology"/>
<keyword evidence="8 11" id="KW-0808">Transferase</keyword>
<reference evidence="15 17" key="2">
    <citation type="submission" date="2016-10" db="EMBL/GenBank/DDBJ databases">
        <authorList>
            <person name="Varghese N."/>
            <person name="Submissions S."/>
        </authorList>
    </citation>
    <scope>NUCLEOTIDE SEQUENCE [LARGE SCALE GENOMIC DNA]</scope>
    <source>
        <strain evidence="15 17">BS3652</strain>
    </source>
</reference>
<dbReference type="PATRIC" id="fig|47884.3.peg.4521"/>
<dbReference type="Gene3D" id="3.40.50.2000">
    <property type="entry name" value="Glycogen Phosphorylase B"/>
    <property type="match status" value="2"/>
</dbReference>
<dbReference type="SUPFAM" id="SSF53756">
    <property type="entry name" value="UDP-Glycosyltransferase/glycogen phosphorylase"/>
    <property type="match status" value="1"/>
</dbReference>
<evidence type="ECO:0000256" key="1">
    <source>
        <dbReference type="ARBA" id="ARBA00001478"/>
    </source>
</evidence>
<comment type="similarity">
    <text evidence="4 11">Belongs to the glycosyltransferase 1 family. Bacterial/plant glycogen synthase subfamily.</text>
</comment>
<dbReference type="GO" id="GO:0005978">
    <property type="term" value="P:glycogen biosynthetic process"/>
    <property type="evidence" value="ECO:0007669"/>
    <property type="project" value="UniProtKB-UniRule"/>
</dbReference>
<dbReference type="HAMAP" id="MF_00484">
    <property type="entry name" value="Glycogen_synth"/>
    <property type="match status" value="1"/>
</dbReference>
<dbReference type="RefSeq" id="WP_048383353.1">
    <property type="nucleotide sequence ID" value="NZ_FNRS01000001.1"/>
</dbReference>
<dbReference type="GO" id="GO:0009011">
    <property type="term" value="F:alpha-1,4-glucan glucosyltransferase (ADP-glucose donor) activity"/>
    <property type="evidence" value="ECO:0007669"/>
    <property type="project" value="UniProtKB-UniRule"/>
</dbReference>
<dbReference type="EMBL" id="FNRS01000001">
    <property type="protein sequence ID" value="SEC13617.1"/>
    <property type="molecule type" value="Genomic_DNA"/>
</dbReference>